<keyword evidence="2 4" id="KW-0474">Menaquinone biosynthesis</keyword>
<evidence type="ECO:0000256" key="4">
    <source>
        <dbReference type="HAMAP-Rule" id="MF_00995"/>
    </source>
</evidence>
<dbReference type="HAMAP" id="MF_00995">
    <property type="entry name" value="MqnA"/>
    <property type="match status" value="1"/>
</dbReference>
<dbReference type="RefSeq" id="WP_072697745.1">
    <property type="nucleotide sequence ID" value="NZ_FRDI01000013.1"/>
</dbReference>
<proteinExistence type="inferred from homology"/>
<dbReference type="SUPFAM" id="SSF53850">
    <property type="entry name" value="Periplasmic binding protein-like II"/>
    <property type="match status" value="1"/>
</dbReference>
<dbReference type="OrthoDB" id="9810112at2"/>
<dbReference type="InterPro" id="IPR003773">
    <property type="entry name" value="Menaquinone_biosynth"/>
</dbReference>
<evidence type="ECO:0000256" key="3">
    <source>
        <dbReference type="ARBA" id="ARBA00023239"/>
    </source>
</evidence>
<sequence>MLNPNPNNKNAKLLGRIGYLNVLPIYHALESGAIKHGYQLYYGPPASLNTAMEQGRLVASSCSCIEYARRPEQYFLLPRLAIGSVGAVQSVLMLSQVPIEKLKNETILVSAETHTSAMLLRLLLKERYKLNPNYEVGNATERVATAAPPLAFLAIGDEAMRLRKHPLYPYQLDLGEAWTSWTGLPCVFGVWVMNRNFQPDSKLEHPAIILEKSRDWGIKNLDQILNIAEINYPNLSRNELIAYFKGLSYDLNEKEQEGLNLLYAKFAQAGFINQAPKLCFAQL</sequence>
<dbReference type="GO" id="GO:0009234">
    <property type="term" value="P:menaquinone biosynthetic process"/>
    <property type="evidence" value="ECO:0007669"/>
    <property type="project" value="UniProtKB-UniRule"/>
</dbReference>
<gene>
    <name evidence="4" type="primary">mqnA</name>
    <name evidence="5" type="ORF">SAMN02745728_02067</name>
</gene>
<comment type="pathway">
    <text evidence="1 4">Quinol/quinone metabolism; menaquinone biosynthesis.</text>
</comment>
<dbReference type="Gene3D" id="3.40.190.10">
    <property type="entry name" value="Periplasmic binding protein-like II"/>
    <property type="match status" value="2"/>
</dbReference>
<dbReference type="PANTHER" id="PTHR37690">
    <property type="entry name" value="CHORISMATE DEHYDRATASE"/>
    <property type="match status" value="1"/>
</dbReference>
<protein>
    <recommendedName>
        <fullName evidence="4">Chorismate dehydratase</fullName>
        <ecNumber evidence="4">4.2.1.151</ecNumber>
    </recommendedName>
    <alternativeName>
        <fullName evidence="4">Menaquinone biosynthetic enzyme MqnA</fullName>
    </alternativeName>
</protein>
<dbReference type="Proteomes" id="UP000186469">
    <property type="component" value="Unassembled WGS sequence"/>
</dbReference>
<comment type="function">
    <text evidence="4">Catalyzes the dehydration of chorismate into 3-[(1-carboxyvinyl)oxy]benzoate, a step in the biosynthesis of menaquinone (MK, vitamin K2).</text>
</comment>
<dbReference type="EMBL" id="FRDI01000013">
    <property type="protein sequence ID" value="SHN70636.1"/>
    <property type="molecule type" value="Genomic_DNA"/>
</dbReference>
<dbReference type="CDD" id="cd13634">
    <property type="entry name" value="PBP2_Sco4506"/>
    <property type="match status" value="1"/>
</dbReference>
<evidence type="ECO:0000256" key="2">
    <source>
        <dbReference type="ARBA" id="ARBA00022428"/>
    </source>
</evidence>
<evidence type="ECO:0000313" key="5">
    <source>
        <dbReference type="EMBL" id="SHN70636.1"/>
    </source>
</evidence>
<dbReference type="EC" id="4.2.1.151" evidence="4"/>
<dbReference type="AlphaFoldDB" id="A0A1M7TIX0"/>
<accession>A0A1M7TIX0</accession>
<dbReference type="PANTHER" id="PTHR37690:SF1">
    <property type="entry name" value="CHORISMATE DEHYDRATASE"/>
    <property type="match status" value="1"/>
</dbReference>
<evidence type="ECO:0000313" key="6">
    <source>
        <dbReference type="Proteomes" id="UP000186469"/>
    </source>
</evidence>
<dbReference type="InterPro" id="IPR030868">
    <property type="entry name" value="MqnA"/>
</dbReference>
<dbReference type="GO" id="GO:0016836">
    <property type="term" value="F:hydro-lyase activity"/>
    <property type="evidence" value="ECO:0007669"/>
    <property type="project" value="UniProtKB-UniRule"/>
</dbReference>
<dbReference type="STRING" id="1121455.SAMN02745728_02067"/>
<keyword evidence="3 4" id="KW-0456">Lyase</keyword>
<name>A0A1M7TIX0_9BACT</name>
<keyword evidence="6" id="KW-1185">Reference proteome</keyword>
<comment type="similarity">
    <text evidence="4">Belongs to the MqnA/MqnD family. MqnA subfamily.</text>
</comment>
<evidence type="ECO:0000256" key="1">
    <source>
        <dbReference type="ARBA" id="ARBA00004863"/>
    </source>
</evidence>
<dbReference type="UniPathway" id="UPA00079"/>
<organism evidence="5 6">
    <name type="scientific">Desulfovibrio litoralis DSM 11393</name>
    <dbReference type="NCBI Taxonomy" id="1121455"/>
    <lineage>
        <taxon>Bacteria</taxon>
        <taxon>Pseudomonadati</taxon>
        <taxon>Thermodesulfobacteriota</taxon>
        <taxon>Desulfovibrionia</taxon>
        <taxon>Desulfovibrionales</taxon>
        <taxon>Desulfovibrionaceae</taxon>
        <taxon>Desulfovibrio</taxon>
    </lineage>
</organism>
<dbReference type="Pfam" id="PF02621">
    <property type="entry name" value="VitK2_biosynth"/>
    <property type="match status" value="1"/>
</dbReference>
<comment type="catalytic activity">
    <reaction evidence="4">
        <text>chorismate = 3-[(1-carboxyvinyl)-oxy]benzoate + H2O</text>
        <dbReference type="Rhea" id="RHEA:40051"/>
        <dbReference type="ChEBI" id="CHEBI:15377"/>
        <dbReference type="ChEBI" id="CHEBI:29748"/>
        <dbReference type="ChEBI" id="CHEBI:76981"/>
        <dbReference type="EC" id="4.2.1.151"/>
    </reaction>
</comment>
<reference evidence="5 6" key="1">
    <citation type="submission" date="2016-12" db="EMBL/GenBank/DDBJ databases">
        <authorList>
            <person name="Song W.-J."/>
            <person name="Kurnit D.M."/>
        </authorList>
    </citation>
    <scope>NUCLEOTIDE SEQUENCE [LARGE SCALE GENOMIC DNA]</scope>
    <source>
        <strain evidence="5 6">DSM 11393</strain>
    </source>
</reference>